<evidence type="ECO:0000313" key="1">
    <source>
        <dbReference type="EMBL" id="VVB05494.1"/>
    </source>
</evidence>
<proteinExistence type="predicted"/>
<protein>
    <submittedName>
        <fullName evidence="1">Uncharacterized protein</fullName>
    </submittedName>
</protein>
<reference evidence="1" key="1">
    <citation type="submission" date="2019-07" db="EMBL/GenBank/DDBJ databases">
        <authorList>
            <person name="Dittberner H."/>
        </authorList>
    </citation>
    <scope>NUCLEOTIDE SEQUENCE [LARGE SCALE GENOMIC DNA]</scope>
</reference>
<gene>
    <name evidence="1" type="ORF">ANE_LOCUS15938</name>
</gene>
<evidence type="ECO:0000313" key="2">
    <source>
        <dbReference type="Proteomes" id="UP000489600"/>
    </source>
</evidence>
<name>A0A565BVS5_9BRAS</name>
<sequence>MDPCLPALDLFVLLPPPEPMPLAFPLDPSGSSFPSLQSSLSALVASLTTSLGSRQPHHSPLLTSFLHPGDGLKTDLASLRCIIAFHPPLRFIYRIRLPLEPAVAPPLCIYDAYSEEFYWAVQYISSGPRSPNLIPTSNPSPRSNPWRVF</sequence>
<dbReference type="AlphaFoldDB" id="A0A565BVS5"/>
<dbReference type="Proteomes" id="UP000489600">
    <property type="component" value="Unassembled WGS sequence"/>
</dbReference>
<organism evidence="1 2">
    <name type="scientific">Arabis nemorensis</name>
    <dbReference type="NCBI Taxonomy" id="586526"/>
    <lineage>
        <taxon>Eukaryota</taxon>
        <taxon>Viridiplantae</taxon>
        <taxon>Streptophyta</taxon>
        <taxon>Embryophyta</taxon>
        <taxon>Tracheophyta</taxon>
        <taxon>Spermatophyta</taxon>
        <taxon>Magnoliopsida</taxon>
        <taxon>eudicotyledons</taxon>
        <taxon>Gunneridae</taxon>
        <taxon>Pentapetalae</taxon>
        <taxon>rosids</taxon>
        <taxon>malvids</taxon>
        <taxon>Brassicales</taxon>
        <taxon>Brassicaceae</taxon>
        <taxon>Arabideae</taxon>
        <taxon>Arabis</taxon>
    </lineage>
</organism>
<dbReference type="EMBL" id="CABITT030000005">
    <property type="protein sequence ID" value="VVB05494.1"/>
    <property type="molecule type" value="Genomic_DNA"/>
</dbReference>
<keyword evidence="2" id="KW-1185">Reference proteome</keyword>
<comment type="caution">
    <text evidence="1">The sequence shown here is derived from an EMBL/GenBank/DDBJ whole genome shotgun (WGS) entry which is preliminary data.</text>
</comment>
<accession>A0A565BVS5</accession>